<proteinExistence type="predicted"/>
<name>A0AC61SAP1_9EURY</name>
<sequence length="587" mass="65639">MEVHHLFELEEITVTKNNKSSVANVENVTFSYPQIDSPSLTDVNLDIERGEFVLLVGPSGCGKSTLVRTLNGLIPTLSGGKLDGRVLINGKDIKGEKIHKLALQVGMVFQNPDTQLFSLTIGEDIAFGPENLGLPKQDIIDRTDHALDVTGLKHLKDNFIFLLSGGEKQRTAIGGIIAMDPDLFILDEPTSDLDPVGTKDVLDIIKQLNKEKNISIILIEHKIDEVVKLASRVILMEKGEITLDGDPCEIFSNHEDQMKKAGIYPPQLSEISNILDLNNNKNAMSYKTVFERLMKVLPESDNGLQVNNIKILNARPHLEIKELYHQFEGGAYGLKNINLQINHGEFIALIGHNGSGKTTLSHHLIGLLRPTQGKILINGTNISDLSIPKVAQEVGFLFQNPDNQIFTDRVDEEIKFGLKNMGLNDKEIDKRVNSALEMMELTEYKNRHPHSLSRGQRQRLAVASILAMKPDIIVLDEPTTGQDRAHVNKFMQQIRELNKLGKTIIFITHDMNIAAKYSTRMIVMKTGEVFLDGPTRDIFSRTKDLYTTHIESPVITRLTLDMRKKGKNIPVMLTVDELRSYMSANPV</sequence>
<reference evidence="1" key="1">
    <citation type="submission" date="2018-09" db="EMBL/GenBank/DDBJ databases">
        <title>A genomic encyclopedia of anaerobic methanotrophic archaea.</title>
        <authorList>
            <person name="Skennerton C.T."/>
            <person name="Chadwick G.L."/>
            <person name="Laso-Perez R."/>
            <person name="Leu A.O."/>
            <person name="Speth D.R."/>
            <person name="Yu H."/>
            <person name="Morgan-Lang C."/>
            <person name="Hatzenpichler R."/>
            <person name="Goudeau D."/>
            <person name="Malmstrom R."/>
            <person name="Woyke T."/>
            <person name="Hallam S."/>
            <person name="Tyson G.W."/>
            <person name="Wegener G."/>
            <person name="Boetius A."/>
            <person name="Orphan V.J."/>
        </authorList>
    </citation>
    <scope>NUCLEOTIDE SEQUENCE</scope>
    <source>
        <strain evidence="1">CONS3730D10UFb2</strain>
    </source>
</reference>
<dbReference type="Proteomes" id="UP000315423">
    <property type="component" value="Unassembled WGS sequence"/>
</dbReference>
<keyword evidence="1" id="KW-0547">Nucleotide-binding</keyword>
<dbReference type="EMBL" id="QYBA01000129">
    <property type="protein sequence ID" value="TKY91797.1"/>
    <property type="molecule type" value="Genomic_DNA"/>
</dbReference>
<protein>
    <submittedName>
        <fullName evidence="1">ABC transporter ATP-binding protein</fullName>
    </submittedName>
</protein>
<evidence type="ECO:0000313" key="2">
    <source>
        <dbReference type="Proteomes" id="UP000315423"/>
    </source>
</evidence>
<organism evidence="1 2">
    <name type="scientific">Candidatus Methanomarinus sp</name>
    <dbReference type="NCBI Taxonomy" id="3386244"/>
    <lineage>
        <taxon>Archaea</taxon>
        <taxon>Methanobacteriati</taxon>
        <taxon>Methanobacteriota</taxon>
        <taxon>Stenosarchaea group</taxon>
        <taxon>Methanomicrobia</taxon>
        <taxon>Methanosarcinales</taxon>
        <taxon>ANME-2 cluster</taxon>
        <taxon>Candidatus Methanocomedenaceae</taxon>
        <taxon>Candidatus Methanomarinus</taxon>
    </lineage>
</organism>
<keyword evidence="1" id="KW-0067">ATP-binding</keyword>
<accession>A0AC61SAP1</accession>
<evidence type="ECO:0000313" key="1">
    <source>
        <dbReference type="EMBL" id="TKY91797.1"/>
    </source>
</evidence>
<comment type="caution">
    <text evidence="1">The sequence shown here is derived from an EMBL/GenBank/DDBJ whole genome shotgun (WGS) entry which is preliminary data.</text>
</comment>
<gene>
    <name evidence="1" type="ORF">C5S46_03970</name>
</gene>